<dbReference type="CDD" id="cd06223">
    <property type="entry name" value="PRTases_typeI"/>
    <property type="match status" value="1"/>
</dbReference>
<dbReference type="RefSeq" id="WP_073992640.1">
    <property type="nucleotide sequence ID" value="NZ_FQYT01000003.1"/>
</dbReference>
<name>A0A1M6BGK6_9FIRM</name>
<dbReference type="PANTHER" id="PTHR47505">
    <property type="entry name" value="DNA UTILIZATION PROTEIN YHGH"/>
    <property type="match status" value="1"/>
</dbReference>
<dbReference type="AlphaFoldDB" id="A0A1M6BGK6"/>
<gene>
    <name evidence="4" type="ORF">SAMN02745691_00356</name>
</gene>
<evidence type="ECO:0000256" key="1">
    <source>
        <dbReference type="ARBA" id="ARBA00008007"/>
    </source>
</evidence>
<dbReference type="InterPro" id="IPR051910">
    <property type="entry name" value="ComF/GntX_DNA_util-trans"/>
</dbReference>
<keyword evidence="5" id="KW-1185">Reference proteome</keyword>
<organism evidence="4 5">
    <name type="scientific">Parasporobacterium paucivorans DSM 15970</name>
    <dbReference type="NCBI Taxonomy" id="1122934"/>
    <lineage>
        <taxon>Bacteria</taxon>
        <taxon>Bacillati</taxon>
        <taxon>Bacillota</taxon>
        <taxon>Clostridia</taxon>
        <taxon>Lachnospirales</taxon>
        <taxon>Lachnospiraceae</taxon>
        <taxon>Parasporobacterium</taxon>
    </lineage>
</organism>
<dbReference type="Gene3D" id="3.40.50.2020">
    <property type="match status" value="1"/>
</dbReference>
<evidence type="ECO:0000259" key="2">
    <source>
        <dbReference type="Pfam" id="PF00156"/>
    </source>
</evidence>
<evidence type="ECO:0000313" key="5">
    <source>
        <dbReference type="Proteomes" id="UP000184342"/>
    </source>
</evidence>
<reference evidence="4 5" key="1">
    <citation type="submission" date="2016-11" db="EMBL/GenBank/DDBJ databases">
        <authorList>
            <person name="Jaros S."/>
            <person name="Januszkiewicz K."/>
            <person name="Wedrychowicz H."/>
        </authorList>
    </citation>
    <scope>NUCLEOTIDE SEQUENCE [LARGE SCALE GENOMIC DNA]</scope>
    <source>
        <strain evidence="4 5">DSM 15970</strain>
    </source>
</reference>
<dbReference type="InterPro" id="IPR029057">
    <property type="entry name" value="PRTase-like"/>
</dbReference>
<dbReference type="EMBL" id="FQYT01000003">
    <property type="protein sequence ID" value="SHI47718.1"/>
    <property type="molecule type" value="Genomic_DNA"/>
</dbReference>
<dbReference type="Pfam" id="PF00156">
    <property type="entry name" value="Pribosyltran"/>
    <property type="match status" value="1"/>
</dbReference>
<dbReference type="InterPro" id="IPR044005">
    <property type="entry name" value="DZR_2"/>
</dbReference>
<dbReference type="PANTHER" id="PTHR47505:SF1">
    <property type="entry name" value="DNA UTILIZATION PROTEIN YHGH"/>
    <property type="match status" value="1"/>
</dbReference>
<evidence type="ECO:0000259" key="3">
    <source>
        <dbReference type="Pfam" id="PF18912"/>
    </source>
</evidence>
<accession>A0A1M6BGK6</accession>
<dbReference type="SUPFAM" id="SSF53271">
    <property type="entry name" value="PRTase-like"/>
    <property type="match status" value="1"/>
</dbReference>
<dbReference type="OrthoDB" id="9779910at2"/>
<feature type="domain" description="Phosphoribosyltransferase" evidence="2">
    <location>
        <begin position="199"/>
        <end position="236"/>
    </location>
</feature>
<dbReference type="STRING" id="1122934.SAMN02745691_00356"/>
<dbReference type="Proteomes" id="UP000184342">
    <property type="component" value="Unassembled WGS sequence"/>
</dbReference>
<dbReference type="Pfam" id="PF18912">
    <property type="entry name" value="DZR_2"/>
    <property type="match status" value="1"/>
</dbReference>
<feature type="domain" description="Double zinc ribbon" evidence="3">
    <location>
        <begin position="12"/>
        <end position="70"/>
    </location>
</feature>
<comment type="similarity">
    <text evidence="1">Belongs to the ComF/GntX family.</text>
</comment>
<dbReference type="InterPro" id="IPR000836">
    <property type="entry name" value="PRTase_dom"/>
</dbReference>
<sequence>MKRKTNLLRDNLLNILYPRRCAICGRIVIPERDRVCPECRKILPYIEEPACKKCGKGIEDASSEYCHDCVKKKHYFEQGAALFEHDKNIRHSLYEFKYKNKREYADFYAEELVKKFEQTIKIWGAQALIPVPLHQKKMLTRGFNQSEILAGRISALTGVPVDAGYLKRIRNTDAQKELGKAQRARNLEKAFAVTDSTGRYERVLLVDDIYTTGSTVDACARALNEAGVKSVYFITVSIGEGL</sequence>
<protein>
    <submittedName>
        <fullName evidence="4">ComF family protein</fullName>
    </submittedName>
</protein>
<evidence type="ECO:0000313" key="4">
    <source>
        <dbReference type="EMBL" id="SHI47718.1"/>
    </source>
</evidence>
<proteinExistence type="inferred from homology"/>